<proteinExistence type="predicted"/>
<gene>
    <name evidence="2" type="ORF">F2P44_12440</name>
</gene>
<keyword evidence="3" id="KW-1185">Reference proteome</keyword>
<feature type="region of interest" description="Disordered" evidence="1">
    <location>
        <begin position="67"/>
        <end position="90"/>
    </location>
</feature>
<dbReference type="EMBL" id="WHJG01000010">
    <property type="protein sequence ID" value="NHZ80079.1"/>
    <property type="molecule type" value="Genomic_DNA"/>
</dbReference>
<reference evidence="2 3" key="1">
    <citation type="submission" date="2019-10" db="EMBL/GenBank/DDBJ databases">
        <title>Taxonomy of Antarctic Massilia spp.: description of Massilia rubra sp. nov., Massilia aquatica sp. nov., Massilia mucilaginosa sp. nov., Massilia frigida sp. nov. isolated from streams, lakes and regoliths.</title>
        <authorList>
            <person name="Holochova P."/>
            <person name="Sedlacek I."/>
            <person name="Kralova S."/>
            <person name="Maslanova I."/>
            <person name="Busse H.-J."/>
            <person name="Stankova E."/>
            <person name="Vrbovska V."/>
            <person name="Kovarovic V."/>
            <person name="Bartak M."/>
            <person name="Svec P."/>
            <person name="Pantucek R."/>
        </authorList>
    </citation>
    <scope>NUCLEOTIDE SEQUENCE [LARGE SCALE GENOMIC DNA]</scope>
    <source>
        <strain evidence="2 3">CCM 8695</strain>
    </source>
</reference>
<feature type="region of interest" description="Disordered" evidence="1">
    <location>
        <begin position="1"/>
        <end position="20"/>
    </location>
</feature>
<comment type="caution">
    <text evidence="2">The sequence shown here is derived from an EMBL/GenBank/DDBJ whole genome shotgun (WGS) entry which is preliminary data.</text>
</comment>
<organism evidence="2 3">
    <name type="scientific">Massilia frigida</name>
    <dbReference type="NCBI Taxonomy" id="2609281"/>
    <lineage>
        <taxon>Bacteria</taxon>
        <taxon>Pseudomonadati</taxon>
        <taxon>Pseudomonadota</taxon>
        <taxon>Betaproteobacteria</taxon>
        <taxon>Burkholderiales</taxon>
        <taxon>Oxalobacteraceae</taxon>
        <taxon>Telluria group</taxon>
        <taxon>Massilia</taxon>
    </lineage>
</organism>
<evidence type="ECO:0000313" key="2">
    <source>
        <dbReference type="EMBL" id="NHZ80079.1"/>
    </source>
</evidence>
<name>A0ABX0N4A2_9BURK</name>
<evidence type="ECO:0000313" key="3">
    <source>
        <dbReference type="Proteomes" id="UP000621455"/>
    </source>
</evidence>
<accession>A0ABX0N4A2</accession>
<sequence length="90" mass="9171">MRTLEADAQRAAGARADDGGACGGAAGFEGDFSVVQTASGFAVAREDGDQDIERHGCRFAVGESLQVKKSGHKGPGKDAARRNSAAVHAI</sequence>
<protein>
    <submittedName>
        <fullName evidence="2">Uncharacterized protein</fullName>
    </submittedName>
</protein>
<dbReference type="Proteomes" id="UP000621455">
    <property type="component" value="Unassembled WGS sequence"/>
</dbReference>
<evidence type="ECO:0000256" key="1">
    <source>
        <dbReference type="SAM" id="MobiDB-lite"/>
    </source>
</evidence>